<proteinExistence type="predicted"/>
<reference evidence="3" key="1">
    <citation type="submission" date="2022-06" db="EMBL/GenBank/DDBJ databases">
        <title>Uncovering the hologenomic basis of an extraordinary plant invasion.</title>
        <authorList>
            <person name="Bieker V.C."/>
            <person name="Martin M.D."/>
            <person name="Gilbert T."/>
            <person name="Hodgins K."/>
            <person name="Battlay P."/>
            <person name="Petersen B."/>
            <person name="Wilson J."/>
        </authorList>
    </citation>
    <scope>NUCLEOTIDE SEQUENCE</scope>
    <source>
        <strain evidence="3">AA19_3_7</strain>
        <tissue evidence="3">Leaf</tissue>
    </source>
</reference>
<dbReference type="InterPro" id="IPR011009">
    <property type="entry name" value="Kinase-like_dom_sf"/>
</dbReference>
<name>A0AAD5G1Z1_AMBAR</name>
<keyword evidence="1" id="KW-0067">ATP-binding</keyword>
<dbReference type="Proteomes" id="UP001206925">
    <property type="component" value="Unassembled WGS sequence"/>
</dbReference>
<dbReference type="Gene3D" id="1.10.510.10">
    <property type="entry name" value="Transferase(Phosphotransferase) domain 1"/>
    <property type="match status" value="1"/>
</dbReference>
<organism evidence="3 4">
    <name type="scientific">Ambrosia artemisiifolia</name>
    <name type="common">Common ragweed</name>
    <dbReference type="NCBI Taxonomy" id="4212"/>
    <lineage>
        <taxon>Eukaryota</taxon>
        <taxon>Viridiplantae</taxon>
        <taxon>Streptophyta</taxon>
        <taxon>Embryophyta</taxon>
        <taxon>Tracheophyta</taxon>
        <taxon>Spermatophyta</taxon>
        <taxon>Magnoliopsida</taxon>
        <taxon>eudicotyledons</taxon>
        <taxon>Gunneridae</taxon>
        <taxon>Pentapetalae</taxon>
        <taxon>asterids</taxon>
        <taxon>campanulids</taxon>
        <taxon>Asterales</taxon>
        <taxon>Asteraceae</taxon>
        <taxon>Asteroideae</taxon>
        <taxon>Heliantheae alliance</taxon>
        <taxon>Heliantheae</taxon>
        <taxon>Ambrosia</taxon>
    </lineage>
</organism>
<dbReference type="FunFam" id="3.30.200.20:FF:000268">
    <property type="entry name" value="probable receptor-like serine/threonine-protein kinase At5g57670"/>
    <property type="match status" value="1"/>
</dbReference>
<dbReference type="GO" id="GO:0005524">
    <property type="term" value="F:ATP binding"/>
    <property type="evidence" value="ECO:0007669"/>
    <property type="project" value="UniProtKB-UniRule"/>
</dbReference>
<dbReference type="AlphaFoldDB" id="A0AAD5G1Z1"/>
<evidence type="ECO:0000313" key="3">
    <source>
        <dbReference type="EMBL" id="KAI7725874.1"/>
    </source>
</evidence>
<keyword evidence="1" id="KW-0547">Nucleotide-binding</keyword>
<accession>A0AAD5G1Z1</accession>
<dbReference type="InterPro" id="IPR017441">
    <property type="entry name" value="Protein_kinase_ATP_BS"/>
</dbReference>
<dbReference type="PANTHER" id="PTHR47987:SF5">
    <property type="entry name" value="PROTEIN KINASE DOMAIN-CONTAINING PROTEIN"/>
    <property type="match status" value="1"/>
</dbReference>
<dbReference type="PANTHER" id="PTHR47987">
    <property type="entry name" value="OS08G0249100 PROTEIN"/>
    <property type="match status" value="1"/>
</dbReference>
<dbReference type="InterPro" id="IPR046958">
    <property type="entry name" value="RBK1/2/STUNTED"/>
</dbReference>
<evidence type="ECO:0000259" key="2">
    <source>
        <dbReference type="PROSITE" id="PS50011"/>
    </source>
</evidence>
<evidence type="ECO:0000313" key="4">
    <source>
        <dbReference type="Proteomes" id="UP001206925"/>
    </source>
</evidence>
<feature type="domain" description="Protein kinase" evidence="2">
    <location>
        <begin position="1"/>
        <end position="250"/>
    </location>
</feature>
<dbReference type="Gene3D" id="3.30.200.20">
    <property type="entry name" value="Phosphorylase Kinase, domain 1"/>
    <property type="match status" value="1"/>
</dbReference>
<dbReference type="Pfam" id="PF07714">
    <property type="entry name" value="PK_Tyr_Ser-Thr"/>
    <property type="match status" value="2"/>
</dbReference>
<dbReference type="EMBL" id="JAMZMK010011838">
    <property type="protein sequence ID" value="KAI7725874.1"/>
    <property type="molecule type" value="Genomic_DNA"/>
</dbReference>
<dbReference type="InterPro" id="IPR000719">
    <property type="entry name" value="Prot_kinase_dom"/>
</dbReference>
<gene>
    <name evidence="3" type="ORF">M8C21_010942</name>
</gene>
<keyword evidence="4" id="KW-1185">Reference proteome</keyword>
<dbReference type="GO" id="GO:0004672">
    <property type="term" value="F:protein kinase activity"/>
    <property type="evidence" value="ECO:0007669"/>
    <property type="project" value="InterPro"/>
</dbReference>
<protein>
    <recommendedName>
        <fullName evidence="2">Protein kinase domain-containing protein</fullName>
    </recommendedName>
</protein>
<dbReference type="SUPFAM" id="SSF56112">
    <property type="entry name" value="Protein kinase-like (PK-like)"/>
    <property type="match status" value="1"/>
</dbReference>
<dbReference type="PROSITE" id="PS00107">
    <property type="entry name" value="PROTEIN_KINASE_ATP"/>
    <property type="match status" value="1"/>
</dbReference>
<dbReference type="InterPro" id="IPR001245">
    <property type="entry name" value="Ser-Thr/Tyr_kinase_cat_dom"/>
</dbReference>
<evidence type="ECO:0000256" key="1">
    <source>
        <dbReference type="PROSITE-ProRule" id="PRU10141"/>
    </source>
</evidence>
<comment type="caution">
    <text evidence="3">The sequence shown here is derived from an EMBL/GenBank/DDBJ whole genome shotgun (WGS) entry which is preliminary data.</text>
</comment>
<sequence length="250" mass="27915">MIGKGGSSRVYKGRLPDGKEIAVKILKSTEDVLKEFVLEIEIINALHHQNIISLFGFCFEDINLLLVYDFLSRGSLEDNLHGNKKDFAFRWNERYKVAVGIAEALIYQHNSCDPTLSDFGLAVWAATTSAQITYTDVAGNFGYLALEYFMYGKVTDKIDVYAFGVVLLELLSGRKPISIEYPKGEESLVIWGTLPTHTKDESCSILNGSTLEITILELETMAADSRNLHGDVEDLVGSKSRLPRELEIKL</sequence>
<dbReference type="PROSITE" id="PS50011">
    <property type="entry name" value="PROTEIN_KINASE_DOM"/>
    <property type="match status" value="1"/>
</dbReference>
<feature type="binding site" evidence="1">
    <location>
        <position position="24"/>
    </location>
    <ligand>
        <name>ATP</name>
        <dbReference type="ChEBI" id="CHEBI:30616"/>
    </ligand>
</feature>